<evidence type="ECO:0000256" key="3">
    <source>
        <dbReference type="SAM" id="MobiDB-lite"/>
    </source>
</evidence>
<name>U5GK78_POPTR</name>
<dbReference type="Proteomes" id="UP000006729">
    <property type="component" value="Chromosome 4"/>
</dbReference>
<feature type="region of interest" description="Disordered" evidence="3">
    <location>
        <begin position="110"/>
        <end position="236"/>
    </location>
</feature>
<sequence>MKKCELQLRQTQQKRPPRPPLPTALGFGGDEDDDVEKDITLQAAKNKSLKDTEEQQKKALEEDPSVFYYDGRSRDDHLYADKDKFVTAAYKRKLAEQEKWMAQERLRELKEEKEDWPRKQGKQEKQAEFRKLENLDGQVAGETSDRNHALSDPKFVSKSSSVKEVHLNETSPPRSSEPLDPKPVSDKPVSGTSTEGKTPAEQSSASQPNHDHHKRNQDALAAAKERFLARKKAKDQ</sequence>
<dbReference type="InterPro" id="IPR018612">
    <property type="entry name" value="NSRP1_N"/>
</dbReference>
<dbReference type="PANTHER" id="PTHR30060">
    <property type="entry name" value="INNER MEMBRANE PROTEIN"/>
    <property type="match status" value="1"/>
</dbReference>
<gene>
    <name evidence="5" type="ORF">POPTR_004G201300</name>
</gene>
<dbReference type="Pfam" id="PF09745">
    <property type="entry name" value="NSRP1_N"/>
    <property type="match status" value="1"/>
</dbReference>
<dbReference type="HOGENOM" id="CLU_040467_2_0_1"/>
<proteinExistence type="inferred from homology"/>
<dbReference type="PANTHER" id="PTHR30060:SF0">
    <property type="entry name" value="COILED-COIL PROTEIN (DUF2040)-RELATED"/>
    <property type="match status" value="1"/>
</dbReference>
<dbReference type="eggNOG" id="KOG2117">
    <property type="taxonomic scope" value="Eukaryota"/>
</dbReference>
<dbReference type="GO" id="GO:0000381">
    <property type="term" value="P:regulation of alternative mRNA splicing, via spliceosome"/>
    <property type="evidence" value="ECO:0007669"/>
    <property type="project" value="InterPro"/>
</dbReference>
<keyword evidence="2" id="KW-0175">Coiled coil</keyword>
<feature type="compositionally biased region" description="Basic and acidic residues" evidence="3">
    <location>
        <begin position="223"/>
        <end position="236"/>
    </location>
</feature>
<feature type="compositionally biased region" description="Basic and acidic residues" evidence="3">
    <location>
        <begin position="110"/>
        <end position="134"/>
    </location>
</feature>
<feature type="region of interest" description="Disordered" evidence="3">
    <location>
        <begin position="1"/>
        <end position="36"/>
    </location>
</feature>
<evidence type="ECO:0000313" key="5">
    <source>
        <dbReference type="EMBL" id="PNT42188.1"/>
    </source>
</evidence>
<evidence type="ECO:0000256" key="2">
    <source>
        <dbReference type="ARBA" id="ARBA00023054"/>
    </source>
</evidence>
<evidence type="ECO:0000313" key="6">
    <source>
        <dbReference type="Proteomes" id="UP000006729"/>
    </source>
</evidence>
<evidence type="ECO:0000259" key="4">
    <source>
        <dbReference type="Pfam" id="PF09745"/>
    </source>
</evidence>
<dbReference type="InParanoid" id="U5GK78"/>
<reference evidence="5 6" key="1">
    <citation type="journal article" date="2006" name="Science">
        <title>The genome of black cottonwood, Populus trichocarpa (Torr. &amp; Gray).</title>
        <authorList>
            <person name="Tuskan G.A."/>
            <person name="Difazio S."/>
            <person name="Jansson S."/>
            <person name="Bohlmann J."/>
            <person name="Grigoriev I."/>
            <person name="Hellsten U."/>
            <person name="Putnam N."/>
            <person name="Ralph S."/>
            <person name="Rombauts S."/>
            <person name="Salamov A."/>
            <person name="Schein J."/>
            <person name="Sterck L."/>
            <person name="Aerts A."/>
            <person name="Bhalerao R.R."/>
            <person name="Bhalerao R.P."/>
            <person name="Blaudez D."/>
            <person name="Boerjan W."/>
            <person name="Brun A."/>
            <person name="Brunner A."/>
            <person name="Busov V."/>
            <person name="Campbell M."/>
            <person name="Carlson J."/>
            <person name="Chalot M."/>
            <person name="Chapman J."/>
            <person name="Chen G.L."/>
            <person name="Cooper D."/>
            <person name="Coutinho P.M."/>
            <person name="Couturier J."/>
            <person name="Covert S."/>
            <person name="Cronk Q."/>
            <person name="Cunningham R."/>
            <person name="Davis J."/>
            <person name="Degroeve S."/>
            <person name="Dejardin A."/>
            <person name="Depamphilis C."/>
            <person name="Detter J."/>
            <person name="Dirks B."/>
            <person name="Dubchak I."/>
            <person name="Duplessis S."/>
            <person name="Ehlting J."/>
            <person name="Ellis B."/>
            <person name="Gendler K."/>
            <person name="Goodstein D."/>
            <person name="Gribskov M."/>
            <person name="Grimwood J."/>
            <person name="Groover A."/>
            <person name="Gunter L."/>
            <person name="Hamberger B."/>
            <person name="Heinze B."/>
            <person name="Helariutta Y."/>
            <person name="Henrissat B."/>
            <person name="Holligan D."/>
            <person name="Holt R."/>
            <person name="Huang W."/>
            <person name="Islam-Faridi N."/>
            <person name="Jones S."/>
            <person name="Jones-Rhoades M."/>
            <person name="Jorgensen R."/>
            <person name="Joshi C."/>
            <person name="Kangasjarvi J."/>
            <person name="Karlsson J."/>
            <person name="Kelleher C."/>
            <person name="Kirkpatrick R."/>
            <person name="Kirst M."/>
            <person name="Kohler A."/>
            <person name="Kalluri U."/>
            <person name="Larimer F."/>
            <person name="Leebens-Mack J."/>
            <person name="Leple J.C."/>
            <person name="Locascio P."/>
            <person name="Lou Y."/>
            <person name="Lucas S."/>
            <person name="Martin F."/>
            <person name="Montanini B."/>
            <person name="Napoli C."/>
            <person name="Nelson D.R."/>
            <person name="Nelson C."/>
            <person name="Nieminen K."/>
            <person name="Nilsson O."/>
            <person name="Pereda V."/>
            <person name="Peter G."/>
            <person name="Philippe R."/>
            <person name="Pilate G."/>
            <person name="Poliakov A."/>
            <person name="Razumovskaya J."/>
            <person name="Richardson P."/>
            <person name="Rinaldi C."/>
            <person name="Ritland K."/>
            <person name="Rouze P."/>
            <person name="Ryaboy D."/>
            <person name="Schmutz J."/>
            <person name="Schrader J."/>
            <person name="Segerman B."/>
            <person name="Shin H."/>
            <person name="Siddiqui A."/>
            <person name="Sterky F."/>
            <person name="Terry A."/>
            <person name="Tsai C.J."/>
            <person name="Uberbacher E."/>
            <person name="Unneberg P."/>
            <person name="Vahala J."/>
            <person name="Wall K."/>
            <person name="Wessler S."/>
            <person name="Yang G."/>
            <person name="Yin T."/>
            <person name="Douglas C."/>
            <person name="Marra M."/>
            <person name="Sandberg G."/>
            <person name="Van de Peer Y."/>
            <person name="Rokhsar D."/>
        </authorList>
    </citation>
    <scope>NUCLEOTIDE SEQUENCE [LARGE SCALE GENOMIC DNA]</scope>
    <source>
        <strain evidence="6">cv. Nisqually</strain>
    </source>
</reference>
<keyword evidence="6" id="KW-1185">Reference proteome</keyword>
<dbReference type="AlphaFoldDB" id="U5GK78"/>
<dbReference type="EMBL" id="CM009293">
    <property type="protein sequence ID" value="PNT42188.1"/>
    <property type="molecule type" value="Genomic_DNA"/>
</dbReference>
<accession>U5GK78</accession>
<comment type="similarity">
    <text evidence="1">Belongs to the NSRP1 family.</text>
</comment>
<dbReference type="FunCoup" id="U5GK78">
    <property type="interactions" value="1099"/>
</dbReference>
<organism evidence="5 6">
    <name type="scientific">Populus trichocarpa</name>
    <name type="common">Western balsam poplar</name>
    <name type="synonym">Populus balsamifera subsp. trichocarpa</name>
    <dbReference type="NCBI Taxonomy" id="3694"/>
    <lineage>
        <taxon>Eukaryota</taxon>
        <taxon>Viridiplantae</taxon>
        <taxon>Streptophyta</taxon>
        <taxon>Embryophyta</taxon>
        <taxon>Tracheophyta</taxon>
        <taxon>Spermatophyta</taxon>
        <taxon>Magnoliopsida</taxon>
        <taxon>eudicotyledons</taxon>
        <taxon>Gunneridae</taxon>
        <taxon>Pentapetalae</taxon>
        <taxon>rosids</taxon>
        <taxon>fabids</taxon>
        <taxon>Malpighiales</taxon>
        <taxon>Salicaceae</taxon>
        <taxon>Saliceae</taxon>
        <taxon>Populus</taxon>
    </lineage>
</organism>
<evidence type="ECO:0000256" key="1">
    <source>
        <dbReference type="ARBA" id="ARBA00010126"/>
    </source>
</evidence>
<feature type="compositionally biased region" description="Polar residues" evidence="3">
    <location>
        <begin position="190"/>
        <end position="208"/>
    </location>
</feature>
<feature type="domain" description="Nuclear speckle splicing regulatory protein 1 N-terminal" evidence="4">
    <location>
        <begin position="72"/>
        <end position="115"/>
    </location>
</feature>
<protein>
    <recommendedName>
        <fullName evidence="4">Nuclear speckle splicing regulatory protein 1 N-terminal domain-containing protein</fullName>
    </recommendedName>
</protein>
<dbReference type="STRING" id="3694.U5GK78"/>